<dbReference type="AlphaFoldDB" id="A0A078GPC6"/>
<gene>
    <name evidence="2" type="primary">BnaC07g12530D</name>
    <name evidence="2" type="ORF">GSBRNA2T00040285001</name>
</gene>
<evidence type="ECO:0000256" key="1">
    <source>
        <dbReference type="SAM" id="MobiDB-lite"/>
    </source>
</evidence>
<feature type="region of interest" description="Disordered" evidence="1">
    <location>
        <begin position="54"/>
        <end position="81"/>
    </location>
</feature>
<sequence length="190" mass="20727">MANAASLVWPAVTVPTQQKSRVDLVLAESLSCPQLRARSGPVKPNNRETLIMREREGEGREKDRPMEREIDRQRGGDNAAAGKEMVEKIRSSIITMASLGNLGESSSSNVIPQFVAVEGAADLVLAQDLVDAVEEVANPDLNPAQEMGANALPEFGPHNIRNVRGGHLPSLSPHALKLWLMKPEQRRLQL</sequence>
<dbReference type="Gramene" id="CDY28425">
    <property type="protein sequence ID" value="CDY28425"/>
    <property type="gene ID" value="GSBRNA2T00040285001"/>
</dbReference>
<evidence type="ECO:0000313" key="2">
    <source>
        <dbReference type="EMBL" id="CDY28425.1"/>
    </source>
</evidence>
<evidence type="ECO:0000313" key="3">
    <source>
        <dbReference type="Proteomes" id="UP000028999"/>
    </source>
</evidence>
<dbReference type="PaxDb" id="3708-A0A078GPC6"/>
<proteinExistence type="predicted"/>
<accession>A0A078GPC6</accession>
<organism evidence="2 3">
    <name type="scientific">Brassica napus</name>
    <name type="common">Rape</name>
    <dbReference type="NCBI Taxonomy" id="3708"/>
    <lineage>
        <taxon>Eukaryota</taxon>
        <taxon>Viridiplantae</taxon>
        <taxon>Streptophyta</taxon>
        <taxon>Embryophyta</taxon>
        <taxon>Tracheophyta</taxon>
        <taxon>Spermatophyta</taxon>
        <taxon>Magnoliopsida</taxon>
        <taxon>eudicotyledons</taxon>
        <taxon>Gunneridae</taxon>
        <taxon>Pentapetalae</taxon>
        <taxon>rosids</taxon>
        <taxon>malvids</taxon>
        <taxon>Brassicales</taxon>
        <taxon>Brassicaceae</taxon>
        <taxon>Brassiceae</taxon>
        <taxon>Brassica</taxon>
    </lineage>
</organism>
<dbReference type="EMBL" id="LK032220">
    <property type="protein sequence ID" value="CDY28425.1"/>
    <property type="molecule type" value="Genomic_DNA"/>
</dbReference>
<dbReference type="Proteomes" id="UP000028999">
    <property type="component" value="Unassembled WGS sequence"/>
</dbReference>
<reference evidence="2 3" key="1">
    <citation type="journal article" date="2014" name="Science">
        <title>Plant genetics. Early allopolyploid evolution in the post-Neolithic Brassica napus oilseed genome.</title>
        <authorList>
            <person name="Chalhoub B."/>
            <person name="Denoeud F."/>
            <person name="Liu S."/>
            <person name="Parkin I.A."/>
            <person name="Tang H."/>
            <person name="Wang X."/>
            <person name="Chiquet J."/>
            <person name="Belcram H."/>
            <person name="Tong C."/>
            <person name="Samans B."/>
            <person name="Correa M."/>
            <person name="Da Silva C."/>
            <person name="Just J."/>
            <person name="Falentin C."/>
            <person name="Koh C.S."/>
            <person name="Le Clainche I."/>
            <person name="Bernard M."/>
            <person name="Bento P."/>
            <person name="Noel B."/>
            <person name="Labadie K."/>
            <person name="Alberti A."/>
            <person name="Charles M."/>
            <person name="Arnaud D."/>
            <person name="Guo H."/>
            <person name="Daviaud C."/>
            <person name="Alamery S."/>
            <person name="Jabbari K."/>
            <person name="Zhao M."/>
            <person name="Edger P.P."/>
            <person name="Chelaifa H."/>
            <person name="Tack D."/>
            <person name="Lassalle G."/>
            <person name="Mestiri I."/>
            <person name="Schnel N."/>
            <person name="Le Paslier M.C."/>
            <person name="Fan G."/>
            <person name="Renault V."/>
            <person name="Bayer P.E."/>
            <person name="Golicz A.A."/>
            <person name="Manoli S."/>
            <person name="Lee T.H."/>
            <person name="Thi V.H."/>
            <person name="Chalabi S."/>
            <person name="Hu Q."/>
            <person name="Fan C."/>
            <person name="Tollenaere R."/>
            <person name="Lu Y."/>
            <person name="Battail C."/>
            <person name="Shen J."/>
            <person name="Sidebottom C.H."/>
            <person name="Wang X."/>
            <person name="Canaguier A."/>
            <person name="Chauveau A."/>
            <person name="Berard A."/>
            <person name="Deniot G."/>
            <person name="Guan M."/>
            <person name="Liu Z."/>
            <person name="Sun F."/>
            <person name="Lim Y.P."/>
            <person name="Lyons E."/>
            <person name="Town C.D."/>
            <person name="Bancroft I."/>
            <person name="Wang X."/>
            <person name="Meng J."/>
            <person name="Ma J."/>
            <person name="Pires J.C."/>
            <person name="King G.J."/>
            <person name="Brunel D."/>
            <person name="Delourme R."/>
            <person name="Renard M."/>
            <person name="Aury J.M."/>
            <person name="Adams K.L."/>
            <person name="Batley J."/>
            <person name="Snowdon R.J."/>
            <person name="Tost J."/>
            <person name="Edwards D."/>
            <person name="Zhou Y."/>
            <person name="Hua W."/>
            <person name="Sharpe A.G."/>
            <person name="Paterson A.H."/>
            <person name="Guan C."/>
            <person name="Wincker P."/>
        </authorList>
    </citation>
    <scope>NUCLEOTIDE SEQUENCE [LARGE SCALE GENOMIC DNA]</scope>
    <source>
        <strain evidence="3">cv. Darmor-bzh</strain>
    </source>
</reference>
<feature type="compositionally biased region" description="Basic and acidic residues" evidence="1">
    <location>
        <begin position="54"/>
        <end position="75"/>
    </location>
</feature>
<name>A0A078GPC6_BRANA</name>
<protein>
    <submittedName>
        <fullName evidence="2">BnaC07g12530D protein</fullName>
    </submittedName>
</protein>
<keyword evidence="3" id="KW-1185">Reference proteome</keyword>